<gene>
    <name evidence="1" type="ORF">RAMLITH_01395</name>
</gene>
<dbReference type="Proteomes" id="UP000521868">
    <property type="component" value="Unassembled WGS sequence"/>
</dbReference>
<dbReference type="EMBL" id="VTOX01000001">
    <property type="protein sequence ID" value="NKE64462.1"/>
    <property type="molecule type" value="Genomic_DNA"/>
</dbReference>
<dbReference type="RefSeq" id="WP_168105548.1">
    <property type="nucleotide sequence ID" value="NZ_VTOX01000001.1"/>
</dbReference>
<comment type="caution">
    <text evidence="1">The sequence shown here is derived from an EMBL/GenBank/DDBJ whole genome shotgun (WGS) entry which is preliminary data.</text>
</comment>
<accession>A0A7X6DC90</accession>
<proteinExistence type="predicted"/>
<evidence type="ECO:0000313" key="2">
    <source>
        <dbReference type="Proteomes" id="UP000521868"/>
    </source>
</evidence>
<name>A0A7X6DC90_9BURK</name>
<reference evidence="1 2" key="1">
    <citation type="journal article" date="2020" name="Nature">
        <title>Bacterial chemolithoautotrophy via manganese oxidation.</title>
        <authorList>
            <person name="Yu H."/>
            <person name="Leadbetter J.R."/>
        </authorList>
    </citation>
    <scope>NUCLEOTIDE SEQUENCE [LARGE SCALE GENOMIC DNA]</scope>
    <source>
        <strain evidence="1 2">RBP-1</strain>
    </source>
</reference>
<protein>
    <submittedName>
        <fullName evidence="1">Uncharacterized protein</fullName>
    </submittedName>
</protein>
<evidence type="ECO:0000313" key="1">
    <source>
        <dbReference type="EMBL" id="NKE64462.1"/>
    </source>
</evidence>
<dbReference type="AlphaFoldDB" id="A0A7X6DC90"/>
<keyword evidence="2" id="KW-1185">Reference proteome</keyword>
<organism evidence="1 2">
    <name type="scientific">Ramlibacter lithotrophicus</name>
    <dbReference type="NCBI Taxonomy" id="2606681"/>
    <lineage>
        <taxon>Bacteria</taxon>
        <taxon>Pseudomonadati</taxon>
        <taxon>Pseudomonadota</taxon>
        <taxon>Betaproteobacteria</taxon>
        <taxon>Burkholderiales</taxon>
        <taxon>Comamonadaceae</taxon>
        <taxon>Ramlibacter</taxon>
    </lineage>
</organism>
<sequence length="105" mass="11698">MVLDPIRTVFWESFRHLFPAHAKAVQTSTGAMIITWSIKGDPEATFPYATPITVRFEEELTRAMEVSPPEQRIALAQRQEAVLRAGMVGYDPFAAVPKARVIVLG</sequence>